<dbReference type="Gene3D" id="1.10.510.10">
    <property type="entry name" value="Transferase(Phosphotransferase) domain 1"/>
    <property type="match status" value="1"/>
</dbReference>
<evidence type="ECO:0000256" key="2">
    <source>
        <dbReference type="ARBA" id="ARBA00022741"/>
    </source>
</evidence>
<dbReference type="CDD" id="cd14014">
    <property type="entry name" value="STKc_PknB_like"/>
    <property type="match status" value="1"/>
</dbReference>
<reference evidence="9 10" key="1">
    <citation type="submission" date="2024-09" db="EMBL/GenBank/DDBJ databases">
        <title>Laminarin stimulates single cell rates of sulfate reduction while oxygen inhibits transcriptomic activity in coastal marine sediment.</title>
        <authorList>
            <person name="Lindsay M."/>
            <person name="Orcutt B."/>
            <person name="Emerson D."/>
            <person name="Stepanauskas R."/>
            <person name="D'Angelo T."/>
        </authorList>
    </citation>
    <scope>NUCLEOTIDE SEQUENCE [LARGE SCALE GENOMIC DNA]</scope>
    <source>
        <strain evidence="9">SAG AM-311-K15</strain>
    </source>
</reference>
<evidence type="ECO:0000256" key="1">
    <source>
        <dbReference type="ARBA" id="ARBA00022679"/>
    </source>
</evidence>
<dbReference type="InterPro" id="IPR001789">
    <property type="entry name" value="Sig_transdc_resp-reg_receiver"/>
</dbReference>
<dbReference type="InterPro" id="IPR017441">
    <property type="entry name" value="Protein_kinase_ATP_BS"/>
</dbReference>
<keyword evidence="2 6" id="KW-0547">Nucleotide-binding</keyword>
<dbReference type="PANTHER" id="PTHR43289:SF6">
    <property type="entry name" value="SERINE_THREONINE-PROTEIN KINASE NEKL-3"/>
    <property type="match status" value="1"/>
</dbReference>
<name>A0ABV6YYS5_UNCC1</name>
<feature type="binding site" evidence="6">
    <location>
        <position position="56"/>
    </location>
    <ligand>
        <name>ATP</name>
        <dbReference type="ChEBI" id="CHEBI:30616"/>
    </ligand>
</feature>
<feature type="modified residue" description="4-aspartylphosphate" evidence="5">
    <location>
        <position position="350"/>
    </location>
</feature>
<dbReference type="Pfam" id="PF00072">
    <property type="entry name" value="Response_reg"/>
    <property type="match status" value="1"/>
</dbReference>
<dbReference type="Gene3D" id="3.30.200.20">
    <property type="entry name" value="Phosphorylase Kinase, domain 1"/>
    <property type="match status" value="1"/>
</dbReference>
<dbReference type="InterPro" id="IPR011009">
    <property type="entry name" value="Kinase-like_dom_sf"/>
</dbReference>
<sequence>MVLPGESPETMLTWQQKFPQLLQQTRYTILGQIGEGGMACVFKVQDTELDDIVALKILKTETLRAYNSLDRFKREIKLARKITHRNICRVYHFSKFGNFPYIIMEYLDGKSLAYFIEQKDLYSDGKKLSLLIKILQGLEAAHEEKVVHRDLKPNNIVVIRKDLPVITDFGLALNYDQKSATTKHSIYGTAAYMAPEQITGAEVDHRADIYSFGLIFYELLTGTYPFNDSNPFTLLINHVKDIPPPPRHYKPSLDVRIEAIVMKCLAKNPADRFQSVSDIITDVMKTFPEKEIETDKPIRKKVLIVDDEVFIRKILIRMFESLGFDVICGQNGREAISKALDEKPDLIFMDIMMPKMDGIEASEILLSTQKTKDIPIIILTCKEDKDYMIYSRSIGIRDYLIKPINLNTLSTRIHYWLEPNKSI</sequence>
<evidence type="ECO:0000259" key="8">
    <source>
        <dbReference type="PROSITE" id="PS50110"/>
    </source>
</evidence>
<dbReference type="PROSITE" id="PS00108">
    <property type="entry name" value="PROTEIN_KINASE_ST"/>
    <property type="match status" value="1"/>
</dbReference>
<accession>A0ABV6YYS5</accession>
<evidence type="ECO:0000256" key="6">
    <source>
        <dbReference type="PROSITE-ProRule" id="PRU10141"/>
    </source>
</evidence>
<dbReference type="Pfam" id="PF00069">
    <property type="entry name" value="Pkinase"/>
    <property type="match status" value="1"/>
</dbReference>
<keyword evidence="5" id="KW-0597">Phosphoprotein</keyword>
<dbReference type="CDD" id="cd17546">
    <property type="entry name" value="REC_hyHK_CKI1_RcsC-like"/>
    <property type="match status" value="1"/>
</dbReference>
<dbReference type="PROSITE" id="PS50110">
    <property type="entry name" value="RESPONSE_REGULATORY"/>
    <property type="match status" value="1"/>
</dbReference>
<feature type="domain" description="Protein kinase" evidence="7">
    <location>
        <begin position="27"/>
        <end position="287"/>
    </location>
</feature>
<keyword evidence="3 9" id="KW-0418">Kinase</keyword>
<evidence type="ECO:0000256" key="5">
    <source>
        <dbReference type="PROSITE-ProRule" id="PRU00169"/>
    </source>
</evidence>
<evidence type="ECO:0000313" key="10">
    <source>
        <dbReference type="Proteomes" id="UP001594351"/>
    </source>
</evidence>
<dbReference type="InterPro" id="IPR000719">
    <property type="entry name" value="Prot_kinase_dom"/>
</dbReference>
<evidence type="ECO:0000256" key="4">
    <source>
        <dbReference type="ARBA" id="ARBA00022840"/>
    </source>
</evidence>
<dbReference type="Proteomes" id="UP001594351">
    <property type="component" value="Unassembled WGS sequence"/>
</dbReference>
<evidence type="ECO:0000313" key="9">
    <source>
        <dbReference type="EMBL" id="MFC1851348.1"/>
    </source>
</evidence>
<dbReference type="InterPro" id="IPR011006">
    <property type="entry name" value="CheY-like_superfamily"/>
</dbReference>
<dbReference type="SUPFAM" id="SSF56112">
    <property type="entry name" value="Protein kinase-like (PK-like)"/>
    <property type="match status" value="1"/>
</dbReference>
<proteinExistence type="predicted"/>
<evidence type="ECO:0000256" key="3">
    <source>
        <dbReference type="ARBA" id="ARBA00022777"/>
    </source>
</evidence>
<feature type="domain" description="Response regulatory" evidence="8">
    <location>
        <begin position="301"/>
        <end position="417"/>
    </location>
</feature>
<organism evidence="9 10">
    <name type="scientific">candidate division CSSED10-310 bacterium</name>
    <dbReference type="NCBI Taxonomy" id="2855610"/>
    <lineage>
        <taxon>Bacteria</taxon>
        <taxon>Bacteria division CSSED10-310</taxon>
    </lineage>
</organism>
<dbReference type="EMBL" id="JBHPBY010000180">
    <property type="protein sequence ID" value="MFC1851348.1"/>
    <property type="molecule type" value="Genomic_DNA"/>
</dbReference>
<dbReference type="InterPro" id="IPR008271">
    <property type="entry name" value="Ser/Thr_kinase_AS"/>
</dbReference>
<evidence type="ECO:0000259" key="7">
    <source>
        <dbReference type="PROSITE" id="PS50011"/>
    </source>
</evidence>
<dbReference type="Gene3D" id="3.40.50.2300">
    <property type="match status" value="1"/>
</dbReference>
<comment type="caution">
    <text evidence="9">The sequence shown here is derived from an EMBL/GenBank/DDBJ whole genome shotgun (WGS) entry which is preliminary data.</text>
</comment>
<dbReference type="SUPFAM" id="SSF52172">
    <property type="entry name" value="CheY-like"/>
    <property type="match status" value="1"/>
</dbReference>
<protein>
    <submittedName>
        <fullName evidence="9">Protein kinase</fullName>
    </submittedName>
</protein>
<dbReference type="SMART" id="SM00448">
    <property type="entry name" value="REC"/>
    <property type="match status" value="1"/>
</dbReference>
<dbReference type="PROSITE" id="PS50011">
    <property type="entry name" value="PROTEIN_KINASE_DOM"/>
    <property type="match status" value="1"/>
</dbReference>
<dbReference type="GO" id="GO:0016301">
    <property type="term" value="F:kinase activity"/>
    <property type="evidence" value="ECO:0007669"/>
    <property type="project" value="UniProtKB-KW"/>
</dbReference>
<gene>
    <name evidence="9" type="ORF">ACFL27_14215</name>
</gene>
<dbReference type="SMART" id="SM00220">
    <property type="entry name" value="S_TKc"/>
    <property type="match status" value="1"/>
</dbReference>
<keyword evidence="4 6" id="KW-0067">ATP-binding</keyword>
<keyword evidence="10" id="KW-1185">Reference proteome</keyword>
<dbReference type="PROSITE" id="PS00107">
    <property type="entry name" value="PROTEIN_KINASE_ATP"/>
    <property type="match status" value="1"/>
</dbReference>
<dbReference type="PANTHER" id="PTHR43289">
    <property type="entry name" value="MITOGEN-ACTIVATED PROTEIN KINASE KINASE KINASE 20-RELATED"/>
    <property type="match status" value="1"/>
</dbReference>
<keyword evidence="1" id="KW-0808">Transferase</keyword>